<protein>
    <submittedName>
        <fullName evidence="5">ABC transporter substrate-binding protein</fullName>
    </submittedName>
</protein>
<dbReference type="InterPro" id="IPR001320">
    <property type="entry name" value="Iontro_rcpt_C"/>
</dbReference>
<accession>A0ABN3P9C7</accession>
<evidence type="ECO:0000313" key="6">
    <source>
        <dbReference type="Proteomes" id="UP001500274"/>
    </source>
</evidence>
<dbReference type="Gene3D" id="3.40.190.10">
    <property type="entry name" value="Periplasmic binding protein-like II"/>
    <property type="match status" value="2"/>
</dbReference>
<reference evidence="5 6" key="1">
    <citation type="journal article" date="2019" name="Int. J. Syst. Evol. Microbiol.">
        <title>The Global Catalogue of Microorganisms (GCM) 10K type strain sequencing project: providing services to taxonomists for standard genome sequencing and annotation.</title>
        <authorList>
            <consortium name="The Broad Institute Genomics Platform"/>
            <consortium name="The Broad Institute Genome Sequencing Center for Infectious Disease"/>
            <person name="Wu L."/>
            <person name="Ma J."/>
        </authorList>
    </citation>
    <scope>NUCLEOTIDE SEQUENCE [LARGE SCALE GENOMIC DNA]</scope>
    <source>
        <strain evidence="5 6">JCM 16365</strain>
    </source>
</reference>
<organism evidence="5 6">
    <name type="scientific">Microbacterium binotii</name>
    <dbReference type="NCBI Taxonomy" id="462710"/>
    <lineage>
        <taxon>Bacteria</taxon>
        <taxon>Bacillati</taxon>
        <taxon>Actinomycetota</taxon>
        <taxon>Actinomycetes</taxon>
        <taxon>Micrococcales</taxon>
        <taxon>Microbacteriaceae</taxon>
        <taxon>Microbacterium</taxon>
    </lineage>
</organism>
<proteinExistence type="predicted"/>
<dbReference type="EMBL" id="BAAARI010000003">
    <property type="protein sequence ID" value="GAA2571062.1"/>
    <property type="molecule type" value="Genomic_DNA"/>
</dbReference>
<name>A0ABN3P9C7_9MICO</name>
<dbReference type="PANTHER" id="PTHR35936">
    <property type="entry name" value="MEMBRANE-BOUND LYTIC MUREIN TRANSGLYCOSYLASE F"/>
    <property type="match status" value="1"/>
</dbReference>
<dbReference type="InterPro" id="IPR001638">
    <property type="entry name" value="Solute-binding_3/MltF_N"/>
</dbReference>
<feature type="signal peptide" evidence="2">
    <location>
        <begin position="1"/>
        <end position="30"/>
    </location>
</feature>
<evidence type="ECO:0000259" key="4">
    <source>
        <dbReference type="SMART" id="SM00079"/>
    </source>
</evidence>
<keyword evidence="6" id="KW-1185">Reference proteome</keyword>
<dbReference type="SUPFAM" id="SSF53850">
    <property type="entry name" value="Periplasmic binding protein-like II"/>
    <property type="match status" value="1"/>
</dbReference>
<evidence type="ECO:0000256" key="2">
    <source>
        <dbReference type="SAM" id="SignalP"/>
    </source>
</evidence>
<evidence type="ECO:0000313" key="5">
    <source>
        <dbReference type="EMBL" id="GAA2571062.1"/>
    </source>
</evidence>
<feature type="domain" description="Solute-binding protein family 3/N-terminal" evidence="3">
    <location>
        <begin position="50"/>
        <end position="277"/>
    </location>
</feature>
<keyword evidence="1 2" id="KW-0732">Signal</keyword>
<dbReference type="PANTHER" id="PTHR35936:SF17">
    <property type="entry name" value="ARGININE-BINDING EXTRACELLULAR PROTEIN ARTP"/>
    <property type="match status" value="1"/>
</dbReference>
<comment type="caution">
    <text evidence="5">The sequence shown here is derived from an EMBL/GenBank/DDBJ whole genome shotgun (WGS) entry which is preliminary data.</text>
</comment>
<sequence>MITTSRLRRLTVGAALGAVAALALTACAFAGESAPAASEDGSLPTLTAGKLTIATGEPAYDPWVVDNDPSNQKGFESAVSYALAEKLGFSVDDVVWVRSTFDSAIAPGPKDWDLNIQQFSVTDERKQAVDFSSPYYTTSQAVVTSDSSAAANATTIDELKGYTVGVMSGTTSYTVAAEELGTDKLSVFNNNDDVVLAFQSGQIDAFVIDLPTAFYLANAELDGGKILGQFADTTGGDQLAYVLPKGSELTDPVSKALDELRADGTLDELQKTWLSEAVDVPVLG</sequence>
<gene>
    <name evidence="5" type="ORF">GCM10009862_07300</name>
</gene>
<dbReference type="Pfam" id="PF00497">
    <property type="entry name" value="SBP_bac_3"/>
    <property type="match status" value="1"/>
</dbReference>
<feature type="domain" description="Ionotropic glutamate receptor C-terminal" evidence="4">
    <location>
        <begin position="50"/>
        <end position="276"/>
    </location>
</feature>
<dbReference type="SMART" id="SM00062">
    <property type="entry name" value="PBPb"/>
    <property type="match status" value="1"/>
</dbReference>
<evidence type="ECO:0000256" key="1">
    <source>
        <dbReference type="ARBA" id="ARBA00022729"/>
    </source>
</evidence>
<dbReference type="PROSITE" id="PS51257">
    <property type="entry name" value="PROKAR_LIPOPROTEIN"/>
    <property type="match status" value="1"/>
</dbReference>
<feature type="chain" id="PRO_5045508585" evidence="2">
    <location>
        <begin position="31"/>
        <end position="284"/>
    </location>
</feature>
<dbReference type="Proteomes" id="UP001500274">
    <property type="component" value="Unassembled WGS sequence"/>
</dbReference>
<dbReference type="CDD" id="cd13530">
    <property type="entry name" value="PBP2_peptides_like"/>
    <property type="match status" value="1"/>
</dbReference>
<dbReference type="RefSeq" id="WP_344226990.1">
    <property type="nucleotide sequence ID" value="NZ_BAAARI010000003.1"/>
</dbReference>
<dbReference type="SMART" id="SM00079">
    <property type="entry name" value="PBPe"/>
    <property type="match status" value="1"/>
</dbReference>
<evidence type="ECO:0000259" key="3">
    <source>
        <dbReference type="SMART" id="SM00062"/>
    </source>
</evidence>